<dbReference type="Pfam" id="PF14279">
    <property type="entry name" value="HNH_5"/>
    <property type="match status" value="1"/>
</dbReference>
<feature type="domain" description="HNH nuclease" evidence="1">
    <location>
        <begin position="75"/>
        <end position="128"/>
    </location>
</feature>
<dbReference type="SMART" id="SM00507">
    <property type="entry name" value="HNHc"/>
    <property type="match status" value="1"/>
</dbReference>
<dbReference type="Gene3D" id="1.10.30.50">
    <property type="match status" value="1"/>
</dbReference>
<organism evidence="2 3">
    <name type="scientific">SAR86 cluster bacterium</name>
    <dbReference type="NCBI Taxonomy" id="2030880"/>
    <lineage>
        <taxon>Bacteria</taxon>
        <taxon>Pseudomonadati</taxon>
        <taxon>Pseudomonadota</taxon>
        <taxon>Gammaproteobacteria</taxon>
        <taxon>SAR86 cluster</taxon>
    </lineage>
</organism>
<sequence>MSNDCLLLNGNGKPLSYFPLSAIDWKTSIKLVLTKNVIIIKNHDDWVVRSPSITVDVPSIIMLRRFHKFRNYVKFSRSNIYLRDMYKCQYCSDIFERNRLTLDHVVPKSKGGETSWENIVTCCNSCNTLKGSKDLEPINKPIKPSFAHLINGHKFKASDFPDKSWSEYIFST</sequence>
<dbReference type="Proteomes" id="UP000252147">
    <property type="component" value="Unassembled WGS sequence"/>
</dbReference>
<dbReference type="InterPro" id="IPR029471">
    <property type="entry name" value="HNH_5"/>
</dbReference>
<dbReference type="PANTHER" id="PTHR33877:SF2">
    <property type="entry name" value="OS07G0170200 PROTEIN"/>
    <property type="match status" value="1"/>
</dbReference>
<gene>
    <name evidence="2" type="ORF">DBW97_04895</name>
</gene>
<dbReference type="PANTHER" id="PTHR33877">
    <property type="entry name" value="SLL1193 PROTEIN"/>
    <property type="match status" value="1"/>
</dbReference>
<dbReference type="EMBL" id="QOPD01000010">
    <property type="protein sequence ID" value="RCL37409.1"/>
    <property type="molecule type" value="Genomic_DNA"/>
</dbReference>
<dbReference type="AlphaFoldDB" id="A0A368BJC2"/>
<dbReference type="GO" id="GO:0004519">
    <property type="term" value="F:endonuclease activity"/>
    <property type="evidence" value="ECO:0007669"/>
    <property type="project" value="UniProtKB-KW"/>
</dbReference>
<dbReference type="InterPro" id="IPR003615">
    <property type="entry name" value="HNH_nuc"/>
</dbReference>
<protein>
    <submittedName>
        <fullName evidence="2">HNH endonuclease</fullName>
    </submittedName>
</protein>
<keyword evidence="2" id="KW-0255">Endonuclease</keyword>
<proteinExistence type="predicted"/>
<dbReference type="InterPro" id="IPR052892">
    <property type="entry name" value="NA-targeting_endonuclease"/>
</dbReference>
<accession>A0A368BJC2</accession>
<dbReference type="CDD" id="cd00085">
    <property type="entry name" value="HNHc"/>
    <property type="match status" value="1"/>
</dbReference>
<comment type="caution">
    <text evidence="2">The sequence shown here is derived from an EMBL/GenBank/DDBJ whole genome shotgun (WGS) entry which is preliminary data.</text>
</comment>
<keyword evidence="2" id="KW-0378">Hydrolase</keyword>
<evidence type="ECO:0000313" key="2">
    <source>
        <dbReference type="EMBL" id="RCL37409.1"/>
    </source>
</evidence>
<reference evidence="2 3" key="1">
    <citation type="journal article" date="2018" name="Microbiome">
        <title>Fine metagenomic profile of the Mediterranean stratified and mixed water columns revealed by assembly and recruitment.</title>
        <authorList>
            <person name="Haro-Moreno J.M."/>
            <person name="Lopez-Perez M."/>
            <person name="De La Torre J.R."/>
            <person name="Picazo A."/>
            <person name="Camacho A."/>
            <person name="Rodriguez-Valera F."/>
        </authorList>
    </citation>
    <scope>NUCLEOTIDE SEQUENCE [LARGE SCALE GENOMIC DNA]</scope>
    <source>
        <strain evidence="2">MED-G83</strain>
    </source>
</reference>
<evidence type="ECO:0000313" key="3">
    <source>
        <dbReference type="Proteomes" id="UP000252147"/>
    </source>
</evidence>
<name>A0A368BJC2_9GAMM</name>
<evidence type="ECO:0000259" key="1">
    <source>
        <dbReference type="SMART" id="SM00507"/>
    </source>
</evidence>
<keyword evidence="2" id="KW-0540">Nuclease</keyword>